<reference evidence="2" key="1">
    <citation type="submission" date="2023-01" db="EMBL/GenBank/DDBJ databases">
        <title>Colletotrichum chrysophilum M932 genome sequence.</title>
        <authorList>
            <person name="Baroncelli R."/>
        </authorList>
    </citation>
    <scope>NUCLEOTIDE SEQUENCE</scope>
    <source>
        <strain evidence="2">M932</strain>
    </source>
</reference>
<comment type="caution">
    <text evidence="2">The sequence shown here is derived from an EMBL/GenBank/DDBJ whole genome shotgun (WGS) entry which is preliminary data.</text>
</comment>
<evidence type="ECO:0000313" key="3">
    <source>
        <dbReference type="Proteomes" id="UP001243330"/>
    </source>
</evidence>
<dbReference type="AlphaFoldDB" id="A0AAD9AF48"/>
<dbReference type="Proteomes" id="UP001243330">
    <property type="component" value="Unassembled WGS sequence"/>
</dbReference>
<protein>
    <submittedName>
        <fullName evidence="2">Uncharacterized protein</fullName>
    </submittedName>
</protein>
<organism evidence="2 3">
    <name type="scientific">Colletotrichum chrysophilum</name>
    <dbReference type="NCBI Taxonomy" id="1836956"/>
    <lineage>
        <taxon>Eukaryota</taxon>
        <taxon>Fungi</taxon>
        <taxon>Dikarya</taxon>
        <taxon>Ascomycota</taxon>
        <taxon>Pezizomycotina</taxon>
        <taxon>Sordariomycetes</taxon>
        <taxon>Hypocreomycetidae</taxon>
        <taxon>Glomerellales</taxon>
        <taxon>Glomerellaceae</taxon>
        <taxon>Colletotrichum</taxon>
        <taxon>Colletotrichum gloeosporioides species complex</taxon>
    </lineage>
</organism>
<keyword evidence="3" id="KW-1185">Reference proteome</keyword>
<keyword evidence="1" id="KW-1133">Transmembrane helix</keyword>
<evidence type="ECO:0000313" key="2">
    <source>
        <dbReference type="EMBL" id="KAK1846477.1"/>
    </source>
</evidence>
<dbReference type="EMBL" id="JAQOWY010000235">
    <property type="protein sequence ID" value="KAK1846477.1"/>
    <property type="molecule type" value="Genomic_DNA"/>
</dbReference>
<proteinExistence type="predicted"/>
<sequence>MDHSSLTLNPPFTTVNMRFTITSVLALAATFTAAVLPRADYGYWDFTGSASYPVSGFNSYKVDATYHNSELEAPIEVTCSYLYNPQTKTETASCSDPSFTYDFGGVRQANTVATVTLTQTVELWGSNVTVKGAKEFDFDFSGGAGFTGTASGEIDAQTATA</sequence>
<name>A0AAD9AF48_9PEZI</name>
<keyword evidence="1" id="KW-0812">Transmembrane</keyword>
<keyword evidence="1" id="KW-0472">Membrane</keyword>
<feature type="transmembrane region" description="Helical" evidence="1">
    <location>
        <begin position="15"/>
        <end position="36"/>
    </location>
</feature>
<evidence type="ECO:0000256" key="1">
    <source>
        <dbReference type="SAM" id="Phobius"/>
    </source>
</evidence>
<accession>A0AAD9AF48</accession>
<gene>
    <name evidence="2" type="ORF">CCHR01_10913</name>
</gene>